<proteinExistence type="predicted"/>
<gene>
    <name evidence="2" type="ORF">GCM10012275_36980</name>
</gene>
<accession>A0A8J3FW24</accession>
<evidence type="ECO:0000256" key="1">
    <source>
        <dbReference type="SAM" id="Phobius"/>
    </source>
</evidence>
<dbReference type="Proteomes" id="UP000637578">
    <property type="component" value="Unassembled WGS sequence"/>
</dbReference>
<evidence type="ECO:0000313" key="3">
    <source>
        <dbReference type="Proteomes" id="UP000637578"/>
    </source>
</evidence>
<feature type="transmembrane region" description="Helical" evidence="1">
    <location>
        <begin position="72"/>
        <end position="101"/>
    </location>
</feature>
<evidence type="ECO:0000313" key="2">
    <source>
        <dbReference type="EMBL" id="GGM62885.1"/>
    </source>
</evidence>
<keyword evidence="1" id="KW-0472">Membrane</keyword>
<evidence type="ECO:0008006" key="4">
    <source>
        <dbReference type="Google" id="ProtNLM"/>
    </source>
</evidence>
<name>A0A8J3FW24_9PSEU</name>
<organism evidence="2 3">
    <name type="scientific">Longimycelium tulufanense</name>
    <dbReference type="NCBI Taxonomy" id="907463"/>
    <lineage>
        <taxon>Bacteria</taxon>
        <taxon>Bacillati</taxon>
        <taxon>Actinomycetota</taxon>
        <taxon>Actinomycetes</taxon>
        <taxon>Pseudonocardiales</taxon>
        <taxon>Pseudonocardiaceae</taxon>
        <taxon>Longimycelium</taxon>
    </lineage>
</organism>
<reference evidence="2" key="1">
    <citation type="journal article" date="2014" name="Int. J. Syst. Evol. Microbiol.">
        <title>Complete genome sequence of Corynebacterium casei LMG S-19264T (=DSM 44701T), isolated from a smear-ripened cheese.</title>
        <authorList>
            <consortium name="US DOE Joint Genome Institute (JGI-PGF)"/>
            <person name="Walter F."/>
            <person name="Albersmeier A."/>
            <person name="Kalinowski J."/>
            <person name="Ruckert C."/>
        </authorList>
    </citation>
    <scope>NUCLEOTIDE SEQUENCE</scope>
    <source>
        <strain evidence="2">CGMCC 4.5737</strain>
    </source>
</reference>
<dbReference type="AlphaFoldDB" id="A0A8J3FW24"/>
<comment type="caution">
    <text evidence="2">The sequence shown here is derived from an EMBL/GenBank/DDBJ whole genome shotgun (WGS) entry which is preliminary data.</text>
</comment>
<keyword evidence="1" id="KW-1133">Transmembrane helix</keyword>
<protein>
    <recommendedName>
        <fullName evidence="4">Mercury ion transport protein</fullName>
    </recommendedName>
</protein>
<keyword evidence="3" id="KW-1185">Reference proteome</keyword>
<sequence length="171" mass="18150">MLRAVRNSVRNSEDGPTTPLARLRRLFVAAGKQRAKGLANATVSTADTVGDTASEASQVSGRLPMWRIGLSGGLVGIMCCVGPTVLALTGVVSGATALAWGTKLYGSYAWAFRIGGLAVLVVLVWKTLRRRNQCSVAGVRQVRWRLAGTVAIAAGTYVALYAVTKWLERFA</sequence>
<keyword evidence="1" id="KW-0812">Transmembrane</keyword>
<reference evidence="2" key="2">
    <citation type="submission" date="2020-09" db="EMBL/GenBank/DDBJ databases">
        <authorList>
            <person name="Sun Q."/>
            <person name="Zhou Y."/>
        </authorList>
    </citation>
    <scope>NUCLEOTIDE SEQUENCE</scope>
    <source>
        <strain evidence="2">CGMCC 4.5737</strain>
    </source>
</reference>
<dbReference type="EMBL" id="BMMK01000017">
    <property type="protein sequence ID" value="GGM62885.1"/>
    <property type="molecule type" value="Genomic_DNA"/>
</dbReference>
<feature type="transmembrane region" description="Helical" evidence="1">
    <location>
        <begin position="107"/>
        <end position="125"/>
    </location>
</feature>
<feature type="transmembrane region" description="Helical" evidence="1">
    <location>
        <begin position="146"/>
        <end position="164"/>
    </location>
</feature>